<dbReference type="EMBL" id="JBBHJZ010000005">
    <property type="protein sequence ID" value="MEJ5978966.1"/>
    <property type="molecule type" value="Genomic_DNA"/>
</dbReference>
<reference evidence="1 2" key="1">
    <citation type="submission" date="2024-03" db="EMBL/GenBank/DDBJ databases">
        <authorList>
            <person name="Jo J.-H."/>
        </authorList>
    </citation>
    <scope>NUCLEOTIDE SEQUENCE [LARGE SCALE GENOMIC DNA]</scope>
    <source>
        <strain evidence="1 2">PS1R-30</strain>
    </source>
</reference>
<evidence type="ECO:0008006" key="3">
    <source>
        <dbReference type="Google" id="ProtNLM"/>
    </source>
</evidence>
<sequence length="298" mass="29632">MALSCAQALASTAGTVISNTATLSFDIAGVRHTVSSNTASLILAETLDVSVETDAPSGPVPEREECAVGFVVVNHGSGTETFDLTAQAEGQGASVLFIAGDTDGGQVYDAAVDKPLANSQLTLGSGARTHVFAVIGSDCAKAGTIRLRALARTGSGVPGTVFPGQGDGGGDAIVGKTGADTNGTVTGTNLRLLAKSVQPSLTKSQTVETSDGSATANAGAIVTYRLLAAFPRATTGVEIEDPIPAGTAYVPGSLTLDGATLSDAGDDDPGQADDGSILVGLGEVAPGTRTIAFKVRIL</sequence>
<dbReference type="RefSeq" id="WP_339588910.1">
    <property type="nucleotide sequence ID" value="NZ_JBBHJZ010000005.1"/>
</dbReference>
<gene>
    <name evidence="1" type="ORF">WG901_20100</name>
</gene>
<comment type="caution">
    <text evidence="1">The sequence shown here is derived from an EMBL/GenBank/DDBJ whole genome shotgun (WGS) entry which is preliminary data.</text>
</comment>
<accession>A0ABU8S266</accession>
<proteinExistence type="predicted"/>
<dbReference type="Proteomes" id="UP001361239">
    <property type="component" value="Unassembled WGS sequence"/>
</dbReference>
<keyword evidence="2" id="KW-1185">Reference proteome</keyword>
<evidence type="ECO:0000313" key="1">
    <source>
        <dbReference type="EMBL" id="MEJ5978966.1"/>
    </source>
</evidence>
<protein>
    <recommendedName>
        <fullName evidence="3">DUF11 domain-containing protein</fullName>
    </recommendedName>
</protein>
<dbReference type="NCBIfam" id="TIGR01451">
    <property type="entry name" value="B_ant_repeat"/>
    <property type="match status" value="1"/>
</dbReference>
<dbReference type="InterPro" id="IPR047589">
    <property type="entry name" value="DUF11_rpt"/>
</dbReference>
<name>A0ABU8S266_9SPHN</name>
<evidence type="ECO:0000313" key="2">
    <source>
        <dbReference type="Proteomes" id="UP001361239"/>
    </source>
</evidence>
<organism evidence="1 2">
    <name type="scientific">Novosphingobium anseongense</name>
    <dbReference type="NCBI Taxonomy" id="3133436"/>
    <lineage>
        <taxon>Bacteria</taxon>
        <taxon>Pseudomonadati</taxon>
        <taxon>Pseudomonadota</taxon>
        <taxon>Alphaproteobacteria</taxon>
        <taxon>Sphingomonadales</taxon>
        <taxon>Sphingomonadaceae</taxon>
        <taxon>Novosphingobium</taxon>
    </lineage>
</organism>